<dbReference type="Proteomes" id="UP000229329">
    <property type="component" value="Unassembled WGS sequence"/>
</dbReference>
<keyword evidence="2" id="KW-0812">Transmembrane</keyword>
<organism evidence="3 4">
    <name type="scientific">Conservatibacter flavescens</name>
    <dbReference type="NCBI Taxonomy" id="28161"/>
    <lineage>
        <taxon>Bacteria</taxon>
        <taxon>Pseudomonadati</taxon>
        <taxon>Pseudomonadota</taxon>
        <taxon>Gammaproteobacteria</taxon>
        <taxon>Pasteurellales</taxon>
        <taxon>Pasteurellaceae</taxon>
        <taxon>Conservatibacter</taxon>
    </lineage>
</organism>
<keyword evidence="2" id="KW-1133">Transmembrane helix</keyword>
<comment type="similarity">
    <text evidence="1">Belongs to the YggT family.</text>
</comment>
<feature type="transmembrane region" description="Helical" evidence="2">
    <location>
        <begin position="154"/>
        <end position="174"/>
    </location>
</feature>
<evidence type="ECO:0008006" key="5">
    <source>
        <dbReference type="Google" id="ProtNLM"/>
    </source>
</evidence>
<dbReference type="EMBL" id="PHHA01000008">
    <property type="protein sequence ID" value="PJG85718.1"/>
    <property type="molecule type" value="Genomic_DNA"/>
</dbReference>
<feature type="transmembrane region" description="Helical" evidence="2">
    <location>
        <begin position="95"/>
        <end position="120"/>
    </location>
</feature>
<keyword evidence="4" id="KW-1185">Reference proteome</keyword>
<dbReference type="InterPro" id="IPR003425">
    <property type="entry name" value="CCB3/YggT"/>
</dbReference>
<keyword evidence="2" id="KW-0472">Membrane</keyword>
<feature type="transmembrane region" description="Helical" evidence="2">
    <location>
        <begin position="6"/>
        <end position="25"/>
    </location>
</feature>
<evidence type="ECO:0000313" key="4">
    <source>
        <dbReference type="Proteomes" id="UP000229329"/>
    </source>
</evidence>
<gene>
    <name evidence="3" type="ORF">CVP05_04975</name>
</gene>
<evidence type="ECO:0000256" key="1">
    <source>
        <dbReference type="ARBA" id="ARBA00010894"/>
    </source>
</evidence>
<dbReference type="PANTHER" id="PTHR33219">
    <property type="entry name" value="YLMG HOMOLOG PROTEIN 2, CHLOROPLASTIC"/>
    <property type="match status" value="1"/>
</dbReference>
<feature type="transmembrane region" description="Helical" evidence="2">
    <location>
        <begin position="61"/>
        <end position="83"/>
    </location>
</feature>
<dbReference type="RefSeq" id="WP_100288489.1">
    <property type="nucleotide sequence ID" value="NZ_PHHA01000008.1"/>
</dbReference>
<dbReference type="Pfam" id="PF02325">
    <property type="entry name" value="CCB3_YggT"/>
    <property type="match status" value="2"/>
</dbReference>
<reference evidence="3 4" key="1">
    <citation type="submission" date="2017-11" db="EMBL/GenBank/DDBJ databases">
        <title>Reclassification of Bisgaard taxon 7 as Conservatibacter flavescens gen. nov., sp. nov.</title>
        <authorList>
            <person name="Christensen H."/>
        </authorList>
    </citation>
    <scope>NUCLEOTIDE SEQUENCE [LARGE SCALE GENOMIC DNA]</scope>
    <source>
        <strain evidence="3 4">7_4</strain>
    </source>
</reference>
<evidence type="ECO:0000256" key="2">
    <source>
        <dbReference type="SAM" id="Phobius"/>
    </source>
</evidence>
<accession>A0A2M8S3R1</accession>
<dbReference type="GO" id="GO:0016020">
    <property type="term" value="C:membrane"/>
    <property type="evidence" value="ECO:0007669"/>
    <property type="project" value="InterPro"/>
</dbReference>
<evidence type="ECO:0000313" key="3">
    <source>
        <dbReference type="EMBL" id="PJG85718.1"/>
    </source>
</evidence>
<dbReference type="OrthoDB" id="9806665at2"/>
<comment type="caution">
    <text evidence="3">The sequence shown here is derived from an EMBL/GenBank/DDBJ whole genome shotgun (WGS) entry which is preliminary data.</text>
</comment>
<protein>
    <recommendedName>
        <fullName evidence="5">YggT family protein</fullName>
    </recommendedName>
</protein>
<dbReference type="AlphaFoldDB" id="A0A2M8S3R1"/>
<sequence>MNAIQYLIFTLIGLYSFILVLRAWFQYCKVDFYNPLSQTLVKLTQPVLAPLRKVIPSKNNLDLAALIAAFILSAIKYPALTLIGGQVMPAIPQTLLIGILGVIKTFGEILFWSILIRAILSWFSRGNSPLEYTLYQITEPVLGPIRRLLPSTGMIDFSVMILGFILIFGNKLMYDFFNVLWLLA</sequence>
<proteinExistence type="inferred from homology"/>
<dbReference type="PANTHER" id="PTHR33219:SF14">
    <property type="entry name" value="PROTEIN COFACTOR ASSEMBLY OF COMPLEX C SUBUNIT B CCB3, CHLOROPLASTIC-RELATED"/>
    <property type="match status" value="1"/>
</dbReference>
<name>A0A2M8S3R1_9PAST</name>